<evidence type="ECO:0000256" key="1">
    <source>
        <dbReference type="SAM" id="Phobius"/>
    </source>
</evidence>
<keyword evidence="1" id="KW-0472">Membrane</keyword>
<reference evidence="3 4" key="1">
    <citation type="submission" date="2019-06" db="EMBL/GenBank/DDBJ databases">
        <title>Draft genome of Aliikangiella marina GYP-15.</title>
        <authorList>
            <person name="Wang G."/>
        </authorList>
    </citation>
    <scope>NUCLEOTIDE SEQUENCE [LARGE SCALE GENOMIC DNA]</scope>
    <source>
        <strain evidence="3 4">GYP-15</strain>
    </source>
</reference>
<name>A0A545T6H0_9GAMM</name>
<keyword evidence="4" id="KW-1185">Reference proteome</keyword>
<evidence type="ECO:0000259" key="2">
    <source>
        <dbReference type="SMART" id="SM00387"/>
    </source>
</evidence>
<comment type="caution">
    <text evidence="3">The sequence shown here is derived from an EMBL/GenBank/DDBJ whole genome shotgun (WGS) entry which is preliminary data.</text>
</comment>
<dbReference type="SMART" id="SM00387">
    <property type="entry name" value="HATPase_c"/>
    <property type="match status" value="1"/>
</dbReference>
<proteinExistence type="predicted"/>
<dbReference type="Gene3D" id="3.30.565.10">
    <property type="entry name" value="Histidine kinase-like ATPase, C-terminal domain"/>
    <property type="match status" value="1"/>
</dbReference>
<sequence length="603" mass="68408">MLAKDKKDNPPLYEELSAVVEELDKPGKSKLEGSENDIDLSSKALPKEVNKNLAVYFPLPSLILGLGLIGLLVITSTPSLASFYSLPQIITSLFTKSAMLLIYGVVVLIDTHFYLRSKHKAVAQHIRTKDYLNKLWQSKKSIQQKANTYSGHADKLKMFISDKLLEYIEYDEKFLHFKGIASEVRHNGVISYDKVITALEKAIEQQHFLSIYEQNDENSESYQHRDEENQSNSESLTLDANAKYQNAIDAMRYLWSLLDLSTADNMALHIGNQLIECEELYYQLHLDNEKQLALTQSIPVSPTFYPQVAALMTLSLFSDEREVRNLLQLAKINSEVLDEPFEIKTNIIRANLSPVEELLGNPNHIILLIENLIKNAQFFSQRVPFKQKTDRIALTLSQGENFAQIQVYNRGPLIEVPSEQIFKLGFSTRRSKKHHGKGLGLFFTQQIVKGYQGKVTVDNINNDPFELEIAYGLASGEEKSVFIQVYYDENSEQFSCQSKSAGQKNLDSSDKTFELESDIPIEFLSIKEAEKSSASVLEKIDLNEQKSLVDVSHHLFAKWSLKLSKFNKKHTLTLQPLDIQGVAFTVKLPTANSRLNDVEPDFS</sequence>
<dbReference type="Pfam" id="PF02518">
    <property type="entry name" value="HATPase_c"/>
    <property type="match status" value="1"/>
</dbReference>
<dbReference type="GO" id="GO:0005524">
    <property type="term" value="F:ATP binding"/>
    <property type="evidence" value="ECO:0007669"/>
    <property type="project" value="UniProtKB-KW"/>
</dbReference>
<feature type="domain" description="Histidine kinase/HSP90-like ATPase" evidence="2">
    <location>
        <begin position="360"/>
        <end position="491"/>
    </location>
</feature>
<dbReference type="AlphaFoldDB" id="A0A545T6H0"/>
<evidence type="ECO:0000313" key="4">
    <source>
        <dbReference type="Proteomes" id="UP000317839"/>
    </source>
</evidence>
<evidence type="ECO:0000313" key="3">
    <source>
        <dbReference type="EMBL" id="TQV72821.1"/>
    </source>
</evidence>
<keyword evidence="1" id="KW-0812">Transmembrane</keyword>
<accession>A0A545T6H0</accession>
<dbReference type="InterPro" id="IPR003594">
    <property type="entry name" value="HATPase_dom"/>
</dbReference>
<gene>
    <name evidence="3" type="ORF">FLL45_15245</name>
</gene>
<dbReference type="OrthoDB" id="9804645at2"/>
<dbReference type="SUPFAM" id="SSF55874">
    <property type="entry name" value="ATPase domain of HSP90 chaperone/DNA topoisomerase II/histidine kinase"/>
    <property type="match status" value="1"/>
</dbReference>
<organism evidence="3 4">
    <name type="scientific">Aliikangiella marina</name>
    <dbReference type="NCBI Taxonomy" id="1712262"/>
    <lineage>
        <taxon>Bacteria</taxon>
        <taxon>Pseudomonadati</taxon>
        <taxon>Pseudomonadota</taxon>
        <taxon>Gammaproteobacteria</taxon>
        <taxon>Oceanospirillales</taxon>
        <taxon>Pleioneaceae</taxon>
        <taxon>Aliikangiella</taxon>
    </lineage>
</organism>
<dbReference type="EMBL" id="VIKR01000004">
    <property type="protein sequence ID" value="TQV72821.1"/>
    <property type="molecule type" value="Genomic_DNA"/>
</dbReference>
<dbReference type="RefSeq" id="WP_142942932.1">
    <property type="nucleotide sequence ID" value="NZ_VIKR01000004.1"/>
</dbReference>
<dbReference type="Proteomes" id="UP000317839">
    <property type="component" value="Unassembled WGS sequence"/>
</dbReference>
<feature type="transmembrane region" description="Helical" evidence="1">
    <location>
        <begin position="53"/>
        <end position="74"/>
    </location>
</feature>
<protein>
    <submittedName>
        <fullName evidence="3">ATP-binding protein</fullName>
    </submittedName>
</protein>
<keyword evidence="3" id="KW-0067">ATP-binding</keyword>
<dbReference type="InterPro" id="IPR036890">
    <property type="entry name" value="HATPase_C_sf"/>
</dbReference>
<keyword evidence="1" id="KW-1133">Transmembrane helix</keyword>
<feature type="transmembrane region" description="Helical" evidence="1">
    <location>
        <begin position="86"/>
        <end position="109"/>
    </location>
</feature>
<keyword evidence="3" id="KW-0547">Nucleotide-binding</keyword>